<evidence type="ECO:0000256" key="6">
    <source>
        <dbReference type="ARBA" id="ARBA00023119"/>
    </source>
</evidence>
<evidence type="ECO:0000313" key="14">
    <source>
        <dbReference type="EMBL" id="KAI7790427.1"/>
    </source>
</evidence>
<evidence type="ECO:0000259" key="13">
    <source>
        <dbReference type="PROSITE" id="PS50853"/>
    </source>
</evidence>
<evidence type="ECO:0000256" key="5">
    <source>
        <dbReference type="ARBA" id="ARBA00022737"/>
    </source>
</evidence>
<dbReference type="Gene3D" id="4.10.410.10">
    <property type="entry name" value="Pancreatic trypsin inhibitor Kunitz domain"/>
    <property type="match status" value="1"/>
</dbReference>
<keyword evidence="8" id="KW-0325">Glycoprotein</keyword>
<feature type="compositionally biased region" description="Basic and acidic residues" evidence="9">
    <location>
        <begin position="1883"/>
        <end position="1896"/>
    </location>
</feature>
<feature type="domain" description="Fibronectin type-III" evidence="13">
    <location>
        <begin position="682"/>
        <end position="769"/>
    </location>
</feature>
<reference evidence="14" key="1">
    <citation type="submission" date="2021-02" db="EMBL/GenBank/DDBJ databases">
        <title>Comparative genomics reveals that relaxation of natural selection precedes convergent phenotypic evolution of cavefish.</title>
        <authorList>
            <person name="Peng Z."/>
        </authorList>
    </citation>
    <scope>NUCLEOTIDE SEQUENCE</scope>
    <source>
        <tissue evidence="14">Muscle</tissue>
    </source>
</reference>
<feature type="compositionally biased region" description="Basic and acidic residues" evidence="9">
    <location>
        <begin position="1338"/>
        <end position="1362"/>
    </location>
</feature>
<feature type="compositionally biased region" description="Basic and acidic residues" evidence="9">
    <location>
        <begin position="1747"/>
        <end position="1759"/>
    </location>
</feature>
<feature type="compositionally biased region" description="Basic and acidic residues" evidence="9">
    <location>
        <begin position="2683"/>
        <end position="2694"/>
    </location>
</feature>
<feature type="compositionally biased region" description="Basic and acidic residues" evidence="9">
    <location>
        <begin position="2755"/>
        <end position="2766"/>
    </location>
</feature>
<dbReference type="PROSITE" id="PS00280">
    <property type="entry name" value="BPTI_KUNITZ_1"/>
    <property type="match status" value="1"/>
</dbReference>
<feature type="region of interest" description="Disordered" evidence="9">
    <location>
        <begin position="2116"/>
        <end position="2936"/>
    </location>
</feature>
<dbReference type="Pfam" id="PF00041">
    <property type="entry name" value="fn3"/>
    <property type="match status" value="8"/>
</dbReference>
<dbReference type="InterPro" id="IPR036880">
    <property type="entry name" value="Kunitz_BPTI_sf"/>
</dbReference>
<feature type="compositionally biased region" description="Gly residues" evidence="9">
    <location>
        <begin position="2729"/>
        <end position="2738"/>
    </location>
</feature>
<feature type="domain" description="BPTI/Kunitz inhibitor" evidence="12">
    <location>
        <begin position="3056"/>
        <end position="3106"/>
    </location>
</feature>
<dbReference type="PRINTS" id="PR00453">
    <property type="entry name" value="VWFADOMAIN"/>
</dbReference>
<evidence type="ECO:0000259" key="12">
    <source>
        <dbReference type="PROSITE" id="PS50279"/>
    </source>
</evidence>
<dbReference type="EMBL" id="JAFHDT010000121">
    <property type="protein sequence ID" value="KAI7790427.1"/>
    <property type="molecule type" value="Genomic_DNA"/>
</dbReference>
<dbReference type="GO" id="GO:0005615">
    <property type="term" value="C:extracellular space"/>
    <property type="evidence" value="ECO:0007669"/>
    <property type="project" value="TreeGrafter"/>
</dbReference>
<gene>
    <name evidence="14" type="ORF">IRJ41_001023</name>
</gene>
<dbReference type="InterPro" id="IPR003961">
    <property type="entry name" value="FN3_dom"/>
</dbReference>
<feature type="compositionally biased region" description="Basic and acidic residues" evidence="9">
    <location>
        <begin position="1833"/>
        <end position="1857"/>
    </location>
</feature>
<comment type="subcellular location">
    <subcellularLocation>
        <location evidence="1">Secreted</location>
        <location evidence="1">Extracellular space</location>
        <location evidence="1">Extracellular matrix</location>
    </subcellularLocation>
</comment>
<feature type="compositionally biased region" description="Low complexity" evidence="9">
    <location>
        <begin position="1735"/>
        <end position="1746"/>
    </location>
</feature>
<dbReference type="PANTHER" id="PTHR24023">
    <property type="entry name" value="COLLAGEN ALPHA"/>
    <property type="match status" value="1"/>
</dbReference>
<feature type="compositionally biased region" description="Low complexity" evidence="9">
    <location>
        <begin position="2216"/>
        <end position="2258"/>
    </location>
</feature>
<keyword evidence="6 14" id="KW-0176">Collagen</keyword>
<feature type="compositionally biased region" description="Low complexity" evidence="9">
    <location>
        <begin position="2365"/>
        <end position="2382"/>
    </location>
</feature>
<dbReference type="CDD" id="cd01450">
    <property type="entry name" value="vWFA_subfamily_ECM"/>
    <property type="match status" value="1"/>
</dbReference>
<dbReference type="SUPFAM" id="SSF53300">
    <property type="entry name" value="vWA-like"/>
    <property type="match status" value="2"/>
</dbReference>
<protein>
    <submittedName>
        <fullName evidence="14">Collagen alpha-1VII chain</fullName>
    </submittedName>
</protein>
<feature type="compositionally biased region" description="Basic and acidic residues" evidence="9">
    <location>
        <begin position="2116"/>
        <end position="2126"/>
    </location>
</feature>
<dbReference type="GO" id="GO:0031012">
    <property type="term" value="C:extracellular matrix"/>
    <property type="evidence" value="ECO:0007669"/>
    <property type="project" value="TreeGrafter"/>
</dbReference>
<evidence type="ECO:0000259" key="11">
    <source>
        <dbReference type="PROSITE" id="PS50234"/>
    </source>
</evidence>
<dbReference type="PANTHER" id="PTHR24023:SF1106">
    <property type="entry name" value="VIKING, ISOFORM A"/>
    <property type="match status" value="1"/>
</dbReference>
<accession>A0A9W7W7W5</accession>
<feature type="compositionally biased region" description="Low complexity" evidence="9">
    <location>
        <begin position="2400"/>
        <end position="2419"/>
    </location>
</feature>
<feature type="compositionally biased region" description="Basic and acidic residues" evidence="9">
    <location>
        <begin position="1678"/>
        <end position="1691"/>
    </location>
</feature>
<dbReference type="InterPro" id="IPR002035">
    <property type="entry name" value="VWF_A"/>
</dbReference>
<dbReference type="SUPFAM" id="SSF57362">
    <property type="entry name" value="BPTI-like"/>
    <property type="match status" value="1"/>
</dbReference>
<evidence type="ECO:0000256" key="7">
    <source>
        <dbReference type="ARBA" id="ARBA00023157"/>
    </source>
</evidence>
<feature type="domain" description="VWFA" evidence="11">
    <location>
        <begin position="1135"/>
        <end position="1308"/>
    </location>
</feature>
<dbReference type="InterPro" id="IPR050149">
    <property type="entry name" value="Collagen_superfamily"/>
</dbReference>
<dbReference type="FunFam" id="4.10.410.10:FF:000020">
    <property type="entry name" value="Collagen, type VI, alpha 3"/>
    <property type="match status" value="1"/>
</dbReference>
<feature type="domain" description="Fibronectin type-III" evidence="13">
    <location>
        <begin position="1043"/>
        <end position="1131"/>
    </location>
</feature>
<feature type="domain" description="Fibronectin type-III" evidence="13">
    <location>
        <begin position="226"/>
        <end position="322"/>
    </location>
</feature>
<feature type="compositionally biased region" description="Basic and acidic residues" evidence="9">
    <location>
        <begin position="2915"/>
        <end position="2933"/>
    </location>
</feature>
<evidence type="ECO:0000256" key="1">
    <source>
        <dbReference type="ARBA" id="ARBA00004498"/>
    </source>
</evidence>
<feature type="signal peptide" evidence="10">
    <location>
        <begin position="1"/>
        <end position="23"/>
    </location>
</feature>
<feature type="compositionally biased region" description="Low complexity" evidence="9">
    <location>
        <begin position="2527"/>
        <end position="2536"/>
    </location>
</feature>
<dbReference type="Pfam" id="PF01391">
    <property type="entry name" value="Collagen"/>
    <property type="match status" value="12"/>
</dbReference>
<evidence type="ECO:0000256" key="8">
    <source>
        <dbReference type="ARBA" id="ARBA00023180"/>
    </source>
</evidence>
<feature type="compositionally biased region" description="Low complexity" evidence="9">
    <location>
        <begin position="2572"/>
        <end position="2587"/>
    </location>
</feature>
<sequence>MGWLQQWNLLAAVLLCLPSLSTAQGQCNIVGAADIVFLVDGSSSIGRTNFVLVKNFMAGIVKPFARAVGSNGIRFGAIQYSDTARVEFTFTAYLNGTELITAIENINYKGGNTRTGAGLKYIADNFFNPASIRDVPKITILITDGKSQDNVLEPAQKLRNLGVKIFAVGIKSADANELKLIASPPQSEFTSQIGNFKALSSLLPLVSPRVCTTSGGSYSNDESYSGPSDLQIFGETTDSLRLRWSPAGGPVSGYVVQYRPLSGLGQPIKAELRQETIGSSQLNYIARELRSGTEYLITVIAQYPNSLGEPVSAKARTKPLPGVTALRLVQASYFTLALAWDPPADPVQGYRITYGPTGQPAAQLVEQSVGVESSSLTLRDLKADTEYVISLYPLFPRNSVSPATLTARTLRLEGVQQLSVQTITNDSVRVRWTGVSGARGYRVVWGPFTGSDVETVELRDDSEFTLVNLQPDTEYIVTVIALYNGEVEGPAATARFKIERSEEQVLRATTSGPTSIRLNWNFIQAARGYRLEWKAGERARVQKQDFPQGTTSYELRNLQPSTEYIITLFTLYDGREEATFFSTKPTVEQSVGRVTNLRVVETLGNIVRLGWTGVSGATQYDIAILNTQSNTEVNRRVSGNQTTLDLQDLEDGVRYAVSVTALVGFTEGDPTTVYIIADQPLRVTNLRVVSSNSRRVRISWNGVSGATGYRVTWRQSNSAEQFRVLGGDFATYTIDGLQPDDSVIVGVSPVIDGRVGEAVTVTARTSGFIGTVTGLRVIEYSSSRILISWAPVNRATGYKITWRQSGGVEDFETVAADLTSYAIDRLQEGATYQVSVSALANSREGPAATVTARTDQTTIARVTNLQVLEAQGEVIRVSWVGVQNASSYRILWKRTDGGEERSQLVGGNVTSVDLRQLDEGAQYEVKVLAVVRNREGPPVSVRVTTGGVLPQNIVVEGLRVLDSTPGGLRITWRPVRGANAYRIYWRSSQGETESSRLISGDATSYTLDGLQPGLSYIIRFSALLEGGESKATTIQASTDPLPPVPGLSVTDSTENSVLMGWSPVTGATGYILRWRERDTGPDQSETLPGTATSFRVTGLRLGRRYRFTIQPTFQNQIGPESSMEERTVCVGGRLDAVFLVPATRNRSGLAESVLSLLASAAGSFTSIGPRYSQVGVVVYGEDAKTGFLLNQHSNTGALLAEILSTPFDNRPGNNIGRAMTFARQFLLSEPAGRRFSVPGVVVIVTDEKSTDDLSQPSAAVRADGVTVLAVGIGRADPGELRLAVTDGSTQNLLYAQDSNQLYSFHPDLADLICGLARGTGVTNGPCTVECPGGPKGEPGQKGERGRDGVDGRKGEPGRDGLPGREGTSGPVGPPGQPGSSLGVRGEKGERGFPGLDGSPGVPGRPGTPGAVGLPGSQGLPGVRGDPGDPGIAGPQGLKGEKGGRGEPGSAAGGGLPGRKGEPGIPGIPSTPGRPGVDGRKGEAGERGLPGQDGRPGIPGTPGLVVKGDKGSTGERGPPGVGSGVAAKGDAGEPGPPGPPGPQGPRALTGAKGAKGEQGEGTEGKTGPPGPTGDPGDRGPRGPPGEIGTKGDRGQPGAPGSDGAKGDRGLTGPIGDKGDKGSQAPPGPQGLRGLPGSSGPPGEKGAEGTKGEPGSIQGPGLIGKKGEPGARGLSGADGSKGDKGEAGQKGERGVPGAGEPGQTGPKGDQGDRGLAGLSGKPGAKGSQGDPGERGESGSPGSQGPLGPRGKDGLKGDKGEDGIGGEPGSSGKPGERGLRGIPGQPGQPGPKGDIGDPGEDGRNGTPGSTGPRGSKGDQGIAGPPGPPGDVISGEKQFKGDRGEKGEAGDPGEHGAKGQKGEAGSPGPVGPSGPEGQRGLPGSRGDLGDRGSPGDKGERGAAGLDGRSGQDGKPGTPGAPGLRGEPGKQGDPGRDGLVGLRGPQGPPGPLGPSGIDGTPGKSGEDGKPGLPGKAGEDGMPGEDGRKGDKGEPGAAGRDGRDGIKGDQGIGGPSGPPGPIGPSGLPGSTGPPGPVVYVKGEPAPVIPGPQGPPGTPGIPGVPGAAGARGERGPPGLKGDVGDPGEDGKPGTAVDVKKAFSEFGIEIRNLKILLDDKSLTQDRTKGDKGDAGPRGPAGADGARGLPGERGLKGEQAEKGPPGPQGPPGRAIGERGPEGPPGQAGEPGKPGIPGVPGRAGELGEVGRPGDKGEKGDKGDRGLAGLAGLPGLVGAPGPKGDAATTQTGLPGPRGLPGPQGIRGEPGPVGPSGPPAERGYTGARGEKGEKGGSGEAGKDGSPGNPGEPGKTGQDGKPGLPGFPGVLGRPGNPGEPGIRGPTGPMGGNGPPGAPGVKGDSGEPGTGVQGPPGPQGIRGLPGSAGTPGAIGPQGPPGLPGQVGEGGKPGVPGRDGAPGKDGLPGLPGKQGIAGSIGPLGLKGEQGDSGPPGPSVAGPPGKKGEPGTPGLTLPGTIGERGLTGLTGPKGDKGPAGIKGDRGATGDPGDPGENGARGPSGPKGVKGEAGVGMDGPTGQPGPVGLKGDPGLPGPPGPPGPRGLNGTPGLAGQRGEAGQPGPPGLPGERGLQGFIGKAGNPGTPGGAGPPGPPGTAGFAGLKGDKGETGVGVPGARGERGDPGPRGEEGRAGLDGERGTTGPLGTKGNRGDKGDQGPPGIRGEKGETLLVGGPAGDKGIKGETGDRGPKGAQGDKGAKGQEGPPGEQGLRGEPGERGSTGFQGARGPGGQKGEAGQPGVPGEAGSPGKDGLHGMRGEKGENGLVGLRGLKGDRGSKGACGSSGPKGDNGDAGISGRPGLPGRKGGQGEVGPAGPTGSPGKEGLMGAKGDRGFDGVIGPKGTHGEKGERGPPGIPGPPGARGVDGPAGLTGPQGPAGSKGPEGLQGHKGERGPPGPAMVGPRGIPGIPGERGEQGETGPDGHKGDRGEPGMTEDAIRTYVRTEMNQHCVFSGIQDVQVPVPVQTYRSRSSTSPEHSIIRGDEEGQQLRVVMNTNDPDYEHIYSIETYDDDAPIGETVDYDTTFNKSQGETVSVDSLKAERTKRQVKSEDSCLLPMDEGNCSRYTLRWYFNSEVGACRPFIYSGCGGNANRYLQKEECEQHCLSQFFLYLFCVCGAYCALGNKKAIRSKLPFYQDVTRCVAATDDLFTEQLHVLGEICSQHEQVLSSCETIERIARARSSKPLLADLVYARGAEMRSRKDSFPCSDNVLLSACQPRCPPLPLKGCLLSLNIKNFSHEVSITDVLEAKHCAFVLDAHPDPSETAKGLSIAFGCGVKGQQGHPIT</sequence>
<feature type="compositionally biased region" description="Pro residues" evidence="9">
    <location>
        <begin position="2538"/>
        <end position="2547"/>
    </location>
</feature>
<dbReference type="PROSITE" id="PS50279">
    <property type="entry name" value="BPTI_KUNITZ_2"/>
    <property type="match status" value="1"/>
</dbReference>
<dbReference type="GO" id="GO:0005581">
    <property type="term" value="C:collagen trimer"/>
    <property type="evidence" value="ECO:0007669"/>
    <property type="project" value="UniProtKB-KW"/>
</dbReference>
<evidence type="ECO:0000256" key="9">
    <source>
        <dbReference type="SAM" id="MobiDB-lite"/>
    </source>
</evidence>
<dbReference type="InterPro" id="IPR036465">
    <property type="entry name" value="vWFA_dom_sf"/>
</dbReference>
<comment type="caution">
    <text evidence="14">The sequence shown here is derived from an EMBL/GenBank/DDBJ whole genome shotgun (WGS) entry which is preliminary data.</text>
</comment>
<name>A0A9W7W7W5_TRIRA</name>
<feature type="compositionally biased region" description="Basic and acidic residues" evidence="9">
    <location>
        <begin position="1476"/>
        <end position="1485"/>
    </location>
</feature>
<feature type="compositionally biased region" description="Basic and acidic residues" evidence="9">
    <location>
        <begin position="1979"/>
        <end position="2001"/>
    </location>
</feature>
<evidence type="ECO:0000256" key="2">
    <source>
        <dbReference type="ARBA" id="ARBA00022525"/>
    </source>
</evidence>
<feature type="compositionally biased region" description="Low complexity" evidence="9">
    <location>
        <begin position="2128"/>
        <end position="2138"/>
    </location>
</feature>
<feature type="domain" description="VWFA" evidence="11">
    <location>
        <begin position="34"/>
        <end position="206"/>
    </location>
</feature>
<dbReference type="Gene3D" id="3.40.50.410">
    <property type="entry name" value="von Willebrand factor, type A domain"/>
    <property type="match status" value="2"/>
</dbReference>
<dbReference type="Proteomes" id="UP001059041">
    <property type="component" value="Unassembled WGS sequence"/>
</dbReference>
<dbReference type="PROSITE" id="PS50853">
    <property type="entry name" value="FN3"/>
    <property type="match status" value="9"/>
</dbReference>
<keyword evidence="15" id="KW-1185">Reference proteome</keyword>
<feature type="compositionally biased region" description="Basic and acidic residues" evidence="9">
    <location>
        <begin position="2201"/>
        <end position="2214"/>
    </location>
</feature>
<keyword evidence="7" id="KW-1015">Disulfide bond</keyword>
<dbReference type="Gene3D" id="2.60.40.10">
    <property type="entry name" value="Immunoglobulins"/>
    <property type="match status" value="10"/>
</dbReference>
<feature type="domain" description="Fibronectin type-III" evidence="13">
    <location>
        <begin position="414"/>
        <end position="504"/>
    </location>
</feature>
<evidence type="ECO:0000256" key="10">
    <source>
        <dbReference type="SAM" id="SignalP"/>
    </source>
</evidence>
<feature type="compositionally biased region" description="Pro residues" evidence="9">
    <location>
        <begin position="2040"/>
        <end position="2052"/>
    </location>
</feature>
<feature type="domain" description="Fibronectin type-III" evidence="13">
    <location>
        <begin position="593"/>
        <end position="681"/>
    </location>
</feature>
<feature type="chain" id="PRO_5040976093" evidence="10">
    <location>
        <begin position="24"/>
        <end position="3287"/>
    </location>
</feature>
<dbReference type="PRINTS" id="PR00759">
    <property type="entry name" value="BASICPTASE"/>
</dbReference>
<feature type="domain" description="Fibronectin type-III" evidence="13">
    <location>
        <begin position="861"/>
        <end position="951"/>
    </location>
</feature>
<dbReference type="CDD" id="cd22627">
    <property type="entry name" value="Kunitz_collagen_alpha1_VII"/>
    <property type="match status" value="1"/>
</dbReference>
<keyword evidence="3" id="KW-0272">Extracellular matrix</keyword>
<dbReference type="SUPFAM" id="SSF49265">
    <property type="entry name" value="Fibronectin type III"/>
    <property type="match status" value="6"/>
</dbReference>
<evidence type="ECO:0000256" key="4">
    <source>
        <dbReference type="ARBA" id="ARBA00022729"/>
    </source>
</evidence>
<keyword evidence="2" id="KW-0964">Secreted</keyword>
<organism evidence="14 15">
    <name type="scientific">Triplophysa rosa</name>
    <name type="common">Cave loach</name>
    <dbReference type="NCBI Taxonomy" id="992332"/>
    <lineage>
        <taxon>Eukaryota</taxon>
        <taxon>Metazoa</taxon>
        <taxon>Chordata</taxon>
        <taxon>Craniata</taxon>
        <taxon>Vertebrata</taxon>
        <taxon>Euteleostomi</taxon>
        <taxon>Actinopterygii</taxon>
        <taxon>Neopterygii</taxon>
        <taxon>Teleostei</taxon>
        <taxon>Ostariophysi</taxon>
        <taxon>Cypriniformes</taxon>
        <taxon>Nemacheilidae</taxon>
        <taxon>Triplophysa</taxon>
    </lineage>
</organism>
<dbReference type="GO" id="GO:0030198">
    <property type="term" value="P:extracellular matrix organization"/>
    <property type="evidence" value="ECO:0007669"/>
    <property type="project" value="TreeGrafter"/>
</dbReference>
<feature type="domain" description="Fibronectin type-III" evidence="13">
    <location>
        <begin position="954"/>
        <end position="1042"/>
    </location>
</feature>
<dbReference type="InterPro" id="IPR020901">
    <property type="entry name" value="Prtase_inh_Kunz-CS"/>
</dbReference>
<dbReference type="InterPro" id="IPR008160">
    <property type="entry name" value="Collagen"/>
</dbReference>
<dbReference type="SMART" id="SM00327">
    <property type="entry name" value="VWA"/>
    <property type="match status" value="1"/>
</dbReference>
<dbReference type="GO" id="GO:0004867">
    <property type="term" value="F:serine-type endopeptidase inhibitor activity"/>
    <property type="evidence" value="ECO:0007669"/>
    <property type="project" value="InterPro"/>
</dbReference>
<dbReference type="FunFam" id="2.60.40.10:FF:000307">
    <property type="entry name" value="collagen alpha-1(VII) chain isoform X1"/>
    <property type="match status" value="5"/>
</dbReference>
<dbReference type="PROSITE" id="PS50234">
    <property type="entry name" value="VWFA"/>
    <property type="match status" value="2"/>
</dbReference>
<dbReference type="InterPro" id="IPR002223">
    <property type="entry name" value="Kunitz_BPTI"/>
</dbReference>
<feature type="region of interest" description="Disordered" evidence="9">
    <location>
        <begin position="1329"/>
        <end position="2088"/>
    </location>
</feature>
<dbReference type="SMART" id="SM00060">
    <property type="entry name" value="FN3"/>
    <property type="match status" value="10"/>
</dbReference>
<feature type="compositionally biased region" description="Gly residues" evidence="9">
    <location>
        <begin position="2390"/>
        <end position="2399"/>
    </location>
</feature>
<feature type="compositionally biased region" description="Basic and acidic residues" evidence="9">
    <location>
        <begin position="2276"/>
        <end position="2290"/>
    </location>
</feature>
<dbReference type="GO" id="GO:0030020">
    <property type="term" value="F:extracellular matrix structural constituent conferring tensile strength"/>
    <property type="evidence" value="ECO:0007669"/>
    <property type="project" value="TreeGrafter"/>
</dbReference>
<dbReference type="CDD" id="cd00063">
    <property type="entry name" value="FN3"/>
    <property type="match status" value="10"/>
</dbReference>
<dbReference type="FunFam" id="3.40.50.410:FF:000004">
    <property type="entry name" value="collagen alpha-6(VI) chain"/>
    <property type="match status" value="1"/>
</dbReference>
<dbReference type="Pfam" id="PF00014">
    <property type="entry name" value="Kunitz_BPTI"/>
    <property type="match status" value="1"/>
</dbReference>
<dbReference type="FunFam" id="2.60.40.10:FF:001333">
    <property type="entry name" value="collagen alpha-1(VII) chain isoform X2"/>
    <property type="match status" value="1"/>
</dbReference>
<feature type="compositionally biased region" description="Low complexity" evidence="9">
    <location>
        <begin position="1628"/>
        <end position="1642"/>
    </location>
</feature>
<feature type="domain" description="Fibronectin type-III" evidence="13">
    <location>
        <begin position="771"/>
        <end position="860"/>
    </location>
</feature>
<feature type="compositionally biased region" description="Gly residues" evidence="9">
    <location>
        <begin position="2807"/>
        <end position="2816"/>
    </location>
</feature>
<feature type="domain" description="Fibronectin type-III" evidence="13">
    <location>
        <begin position="323"/>
        <end position="412"/>
    </location>
</feature>
<proteinExistence type="predicted"/>
<dbReference type="Gene3D" id="1.20.5.320">
    <property type="entry name" value="6-Phosphogluconate Dehydrogenase, domain 3"/>
    <property type="match status" value="1"/>
</dbReference>
<keyword evidence="4 10" id="KW-0732">Signal</keyword>
<feature type="compositionally biased region" description="Pro residues" evidence="9">
    <location>
        <begin position="1533"/>
        <end position="1542"/>
    </location>
</feature>
<keyword evidence="5" id="KW-0677">Repeat</keyword>
<evidence type="ECO:0000256" key="3">
    <source>
        <dbReference type="ARBA" id="ARBA00022530"/>
    </source>
</evidence>
<dbReference type="InterPro" id="IPR036116">
    <property type="entry name" value="FN3_sf"/>
</dbReference>
<dbReference type="Pfam" id="PF00092">
    <property type="entry name" value="VWA"/>
    <property type="match status" value="2"/>
</dbReference>
<evidence type="ECO:0000313" key="15">
    <source>
        <dbReference type="Proteomes" id="UP001059041"/>
    </source>
</evidence>
<feature type="compositionally biased region" description="Basic and acidic residues" evidence="9">
    <location>
        <begin position="2622"/>
        <end position="2643"/>
    </location>
</feature>
<dbReference type="InterPro" id="IPR013783">
    <property type="entry name" value="Ig-like_fold"/>
</dbReference>
<feature type="compositionally biased region" description="Low complexity" evidence="9">
    <location>
        <begin position="2443"/>
        <end position="2464"/>
    </location>
</feature>
<feature type="compositionally biased region" description="Basic and acidic residues" evidence="9">
    <location>
        <begin position="1922"/>
        <end position="1931"/>
    </location>
</feature>